<reference evidence="2 3" key="1">
    <citation type="submission" date="2019-01" db="EMBL/GenBank/DDBJ databases">
        <title>Lactibacter flavus gen. nov., sp. nov., a novel bacterium of the family Propionibacteriaceae isolated from raw milk and dairy products.</title>
        <authorList>
            <person name="Huptas C."/>
            <person name="Wenning M."/>
            <person name="Breitenwieser F."/>
            <person name="Doll E."/>
            <person name="Von Neubeck M."/>
            <person name="Busse H.-J."/>
            <person name="Scherer S."/>
        </authorList>
    </citation>
    <scope>NUCLEOTIDE SEQUENCE [LARGE SCALE GENOMIC DNA]</scope>
    <source>
        <strain evidence="2 3">KCTC 33808</strain>
    </source>
</reference>
<dbReference type="Proteomes" id="UP000292373">
    <property type="component" value="Unassembled WGS sequence"/>
</dbReference>
<feature type="domain" description="Bacterial SCP orthologue" evidence="1">
    <location>
        <begin position="28"/>
        <end position="120"/>
    </location>
</feature>
<name>A0A4Q9KGA6_9ACTN</name>
<organism evidence="2 3">
    <name type="scientific">Propioniciclava sinopodophylli</name>
    <dbReference type="NCBI Taxonomy" id="1837344"/>
    <lineage>
        <taxon>Bacteria</taxon>
        <taxon>Bacillati</taxon>
        <taxon>Actinomycetota</taxon>
        <taxon>Actinomycetes</taxon>
        <taxon>Propionibacteriales</taxon>
        <taxon>Propionibacteriaceae</taxon>
        <taxon>Propioniciclava</taxon>
    </lineage>
</organism>
<keyword evidence="3" id="KW-1185">Reference proteome</keyword>
<dbReference type="Pfam" id="PF17844">
    <property type="entry name" value="SCP_3"/>
    <property type="match status" value="1"/>
</dbReference>
<dbReference type="EMBL" id="SDMQ01000002">
    <property type="protein sequence ID" value="TBT87370.1"/>
    <property type="molecule type" value="Genomic_DNA"/>
</dbReference>
<dbReference type="InterPro" id="IPR041629">
    <property type="entry name" value="SCP_3"/>
</dbReference>
<protein>
    <recommendedName>
        <fullName evidence="1">Bacterial SCP orthologue domain-containing protein</fullName>
    </recommendedName>
</protein>
<comment type="caution">
    <text evidence="2">The sequence shown here is derived from an EMBL/GenBank/DDBJ whole genome shotgun (WGS) entry which is preliminary data.</text>
</comment>
<accession>A0A4Q9KGA6</accession>
<evidence type="ECO:0000313" key="2">
    <source>
        <dbReference type="EMBL" id="TBT87370.1"/>
    </source>
</evidence>
<dbReference type="Gene3D" id="3.30.1050.40">
    <property type="match status" value="1"/>
</dbReference>
<dbReference type="AlphaFoldDB" id="A0A4Q9KGA6"/>
<gene>
    <name evidence="2" type="ORF">ET989_03425</name>
</gene>
<dbReference type="RefSeq" id="WP_131167156.1">
    <property type="nucleotide sequence ID" value="NZ_SDMQ01000002.1"/>
</dbReference>
<proteinExistence type="predicted"/>
<evidence type="ECO:0000313" key="3">
    <source>
        <dbReference type="Proteomes" id="UP000292373"/>
    </source>
</evidence>
<evidence type="ECO:0000259" key="1">
    <source>
        <dbReference type="Pfam" id="PF17844"/>
    </source>
</evidence>
<sequence>MRRVPDAAALVAAGKVAARLEAGDEVGRSELATAVRTTLAWLAHAHPGKLVEVRVPPFGAVQVGVPGQDSAHTRGTPPNVVESDPRTWLALASGRLGWADALAAHRVSASGAHADIAGLLAAFAQDA</sequence>
<dbReference type="OrthoDB" id="8481083at2"/>